<proteinExistence type="predicted"/>
<comment type="caution">
    <text evidence="1">The sequence shown here is derived from an EMBL/GenBank/DDBJ whole genome shotgun (WGS) entry which is preliminary data.</text>
</comment>
<accession>A0A2P2FZE5</accession>
<reference evidence="1 2" key="1">
    <citation type="journal article" date="2014" name="Genome Announc.">
        <title>Draft Genome Sequence of Amycolatopsis lurida NRRL 2430, Producer of the Glycopeptide Family Antibiotic Ristocetin.</title>
        <authorList>
            <person name="Kwun M.J."/>
            <person name="Hong H.J."/>
        </authorList>
    </citation>
    <scope>NUCLEOTIDE SEQUENCE [LARGE SCALE GENOMIC DNA]</scope>
    <source>
        <strain evidence="1 2">NRRL 2430</strain>
    </source>
</reference>
<dbReference type="AlphaFoldDB" id="A0A2P2FZE5"/>
<organism evidence="1 2">
    <name type="scientific">Amycolatopsis lurida NRRL 2430</name>
    <dbReference type="NCBI Taxonomy" id="1460371"/>
    <lineage>
        <taxon>Bacteria</taxon>
        <taxon>Bacillati</taxon>
        <taxon>Actinomycetota</taxon>
        <taxon>Actinomycetes</taxon>
        <taxon>Pseudonocardiales</taxon>
        <taxon>Pseudonocardiaceae</taxon>
        <taxon>Amycolatopsis</taxon>
    </lineage>
</organism>
<dbReference type="InterPro" id="IPR014729">
    <property type="entry name" value="Rossmann-like_a/b/a_fold"/>
</dbReference>
<dbReference type="RefSeq" id="WP_034307257.1">
    <property type="nucleotide sequence ID" value="NZ_JFBM01000004.1"/>
</dbReference>
<name>A0A2P2FZE5_AMYLU</name>
<evidence type="ECO:0008006" key="3">
    <source>
        <dbReference type="Google" id="ProtNLM"/>
    </source>
</evidence>
<dbReference type="Proteomes" id="UP000256220">
    <property type="component" value="Unassembled WGS sequence"/>
</dbReference>
<protein>
    <recommendedName>
        <fullName evidence="3">Phosphoadenosine phosphosulphate reductase domain-containing protein</fullName>
    </recommendedName>
</protein>
<dbReference type="Gene3D" id="3.40.50.620">
    <property type="entry name" value="HUPs"/>
    <property type="match status" value="1"/>
</dbReference>
<evidence type="ECO:0000313" key="1">
    <source>
        <dbReference type="EMBL" id="KFU82083.1"/>
    </source>
</evidence>
<sequence>MPMGYDRFIAGLDGRDPSPDPALCTHCLNPPDPSELPAQEDRGRLLDLVFRLVRGETVGEVPPELDELVASVPARRPQAKADALVLYSGGKDSSWMLHDLANRDVRVVAWMLDQGYQSPLAIRNARSLCEKLDIELVIARPERDPMNTLFRLGFAMNEEGDQDLLRAVMSWGSACWPCFSTILAQASVYCLDNAIPLCFVGTHKGQNRTTAGDQPIVKVDGLTPLAGVVEDQVSLLRGHAERKAPEAAELLRTGDSGAALVPFYEFVPKPPTPQIIADLEAIGWEVPHNTGSCSTNCMINELGYRIMRNQYGFDIYQIAEAHEQRLSPDPSPANIATLDEEAIRRGAKLIELTPVESRRWGIEK</sequence>
<dbReference type="SUPFAM" id="SSF52402">
    <property type="entry name" value="Adenine nucleotide alpha hydrolases-like"/>
    <property type="match status" value="1"/>
</dbReference>
<keyword evidence="2" id="KW-1185">Reference proteome</keyword>
<dbReference type="EMBL" id="JFBM01000004">
    <property type="protein sequence ID" value="KFU82083.1"/>
    <property type="molecule type" value="Genomic_DNA"/>
</dbReference>
<gene>
    <name evidence="1" type="ORF">BB31_07020</name>
</gene>
<evidence type="ECO:0000313" key="2">
    <source>
        <dbReference type="Proteomes" id="UP000256220"/>
    </source>
</evidence>